<accession>A0ABD0UID5</accession>
<keyword evidence="2" id="KW-1185">Reference proteome</keyword>
<organism evidence="1 2">
    <name type="scientific">Dendrobium thyrsiflorum</name>
    <name type="common">Pinecone-like raceme dendrobium</name>
    <name type="synonym">Orchid</name>
    <dbReference type="NCBI Taxonomy" id="117978"/>
    <lineage>
        <taxon>Eukaryota</taxon>
        <taxon>Viridiplantae</taxon>
        <taxon>Streptophyta</taxon>
        <taxon>Embryophyta</taxon>
        <taxon>Tracheophyta</taxon>
        <taxon>Spermatophyta</taxon>
        <taxon>Magnoliopsida</taxon>
        <taxon>Liliopsida</taxon>
        <taxon>Asparagales</taxon>
        <taxon>Orchidaceae</taxon>
        <taxon>Epidendroideae</taxon>
        <taxon>Malaxideae</taxon>
        <taxon>Dendrobiinae</taxon>
        <taxon>Dendrobium</taxon>
    </lineage>
</organism>
<protein>
    <submittedName>
        <fullName evidence="1">Uncharacterized protein</fullName>
    </submittedName>
</protein>
<dbReference type="EMBL" id="JANQDX010000014">
    <property type="protein sequence ID" value="KAL0912614.1"/>
    <property type="molecule type" value="Genomic_DNA"/>
</dbReference>
<name>A0ABD0UID5_DENTH</name>
<evidence type="ECO:0000313" key="2">
    <source>
        <dbReference type="Proteomes" id="UP001552299"/>
    </source>
</evidence>
<comment type="caution">
    <text evidence="1">The sequence shown here is derived from an EMBL/GenBank/DDBJ whole genome shotgun (WGS) entry which is preliminary data.</text>
</comment>
<evidence type="ECO:0000313" key="1">
    <source>
        <dbReference type="EMBL" id="KAL0912614.1"/>
    </source>
</evidence>
<sequence length="87" mass="10718">MNRTHRCRGRGTDGDRAKLTVDGKYPWSDVRQVSASIFKQSQSDFRFDKRRRRRMKRKRRRIILHAKLERHPIRQEEKKKAKKLFWP</sequence>
<dbReference type="AlphaFoldDB" id="A0ABD0UID5"/>
<reference evidence="1 2" key="1">
    <citation type="journal article" date="2024" name="Plant Biotechnol. J.">
        <title>Dendrobium thyrsiflorum genome and its molecular insights into genes involved in important horticultural traits.</title>
        <authorList>
            <person name="Chen B."/>
            <person name="Wang J.Y."/>
            <person name="Zheng P.J."/>
            <person name="Li K.L."/>
            <person name="Liang Y.M."/>
            <person name="Chen X.F."/>
            <person name="Zhang C."/>
            <person name="Zhao X."/>
            <person name="He X."/>
            <person name="Zhang G.Q."/>
            <person name="Liu Z.J."/>
            <person name="Xu Q."/>
        </authorList>
    </citation>
    <scope>NUCLEOTIDE SEQUENCE [LARGE SCALE GENOMIC DNA]</scope>
    <source>
        <strain evidence="1">GZMU011</strain>
    </source>
</reference>
<proteinExistence type="predicted"/>
<dbReference type="Proteomes" id="UP001552299">
    <property type="component" value="Unassembled WGS sequence"/>
</dbReference>
<gene>
    <name evidence="1" type="ORF">M5K25_018598</name>
</gene>